<dbReference type="AlphaFoldDB" id="K9WDU6"/>
<dbReference type="Proteomes" id="UP000010471">
    <property type="component" value="Chromosome"/>
</dbReference>
<dbReference type="KEGG" id="mic:Mic7113_2117"/>
<feature type="region of interest" description="Disordered" evidence="1">
    <location>
        <begin position="69"/>
        <end position="90"/>
    </location>
</feature>
<evidence type="ECO:0000313" key="3">
    <source>
        <dbReference type="Proteomes" id="UP000010471"/>
    </source>
</evidence>
<organism evidence="2 3">
    <name type="scientific">Allocoleopsis franciscana PCC 7113</name>
    <dbReference type="NCBI Taxonomy" id="1173027"/>
    <lineage>
        <taxon>Bacteria</taxon>
        <taxon>Bacillati</taxon>
        <taxon>Cyanobacteriota</taxon>
        <taxon>Cyanophyceae</taxon>
        <taxon>Coleofasciculales</taxon>
        <taxon>Coleofasciculaceae</taxon>
        <taxon>Allocoleopsis</taxon>
        <taxon>Allocoleopsis franciscana</taxon>
    </lineage>
</organism>
<dbReference type="HOGENOM" id="CLU_2437538_0_0_3"/>
<accession>K9WDU6</accession>
<sequence>MPYDTGICLNICSNLDIAVQHYVTMNTNLKNVQSSSPVKSKISELNDNFDFECWAREVRAQLLAALQKKATSSNEIATDESKPVKSLGSN</sequence>
<reference evidence="2 3" key="1">
    <citation type="submission" date="2012-06" db="EMBL/GenBank/DDBJ databases">
        <title>Finished chromosome of genome of Microcoleus sp. PCC 7113.</title>
        <authorList>
            <consortium name="US DOE Joint Genome Institute"/>
            <person name="Gugger M."/>
            <person name="Coursin T."/>
            <person name="Rippka R."/>
            <person name="Tandeau De Marsac N."/>
            <person name="Huntemann M."/>
            <person name="Wei C.-L."/>
            <person name="Han J."/>
            <person name="Detter J.C."/>
            <person name="Han C."/>
            <person name="Tapia R."/>
            <person name="Chen A."/>
            <person name="Kyrpides N."/>
            <person name="Mavromatis K."/>
            <person name="Markowitz V."/>
            <person name="Szeto E."/>
            <person name="Ivanova N."/>
            <person name="Pagani I."/>
            <person name="Pati A."/>
            <person name="Goodwin L."/>
            <person name="Nordberg H.P."/>
            <person name="Cantor M.N."/>
            <person name="Hua S.X."/>
            <person name="Woyke T."/>
            <person name="Kerfeld C.A."/>
        </authorList>
    </citation>
    <scope>NUCLEOTIDE SEQUENCE [LARGE SCALE GENOMIC DNA]</scope>
    <source>
        <strain evidence="2 3">PCC 7113</strain>
    </source>
</reference>
<keyword evidence="3" id="KW-1185">Reference proteome</keyword>
<evidence type="ECO:0000256" key="1">
    <source>
        <dbReference type="SAM" id="MobiDB-lite"/>
    </source>
</evidence>
<evidence type="ECO:0000313" key="2">
    <source>
        <dbReference type="EMBL" id="AFZ17934.1"/>
    </source>
</evidence>
<proteinExistence type="predicted"/>
<gene>
    <name evidence="2" type="ORF">Mic7113_2117</name>
</gene>
<name>K9WDU6_9CYAN</name>
<dbReference type="EMBL" id="CP003630">
    <property type="protein sequence ID" value="AFZ17934.1"/>
    <property type="molecule type" value="Genomic_DNA"/>
</dbReference>
<protein>
    <submittedName>
        <fullName evidence="2">Uncharacterized protein</fullName>
    </submittedName>
</protein>